<dbReference type="RefSeq" id="WP_233052521.1">
    <property type="nucleotide sequence ID" value="NZ_JAIMJA010000008.1"/>
</dbReference>
<dbReference type="PANTHER" id="PTHR47814:SF1">
    <property type="entry name" value="PEPTIDYL-TRNA HYDROLASE ARFB"/>
    <property type="match status" value="1"/>
</dbReference>
<dbReference type="Pfam" id="PF00472">
    <property type="entry name" value="RF-1"/>
    <property type="match status" value="1"/>
</dbReference>
<dbReference type="InterPro" id="IPR000352">
    <property type="entry name" value="Pep_chain_release_fac_I"/>
</dbReference>
<gene>
    <name evidence="2" type="primary">arfB</name>
    <name evidence="2" type="ORF">K6Y31_09305</name>
</gene>
<reference evidence="2 3" key="1">
    <citation type="journal article" date="2022" name="Environ. Microbiol. Rep.">
        <title>Eco-phylogenetic analyses reveal divergent evolution of vitamin B12 metabolism in the marine bacterial family 'Psychromonadaceae'.</title>
        <authorList>
            <person name="Jin X."/>
            <person name="Yang Y."/>
            <person name="Cao H."/>
            <person name="Gao B."/>
            <person name="Zhao Z."/>
        </authorList>
    </citation>
    <scope>NUCLEOTIDE SEQUENCE [LARGE SCALE GENOMIC DNA]</scope>
    <source>
        <strain evidence="2 3">MKS20</strain>
    </source>
</reference>
<accession>A0ABS8W7N3</accession>
<sequence>MDKIKVSERVFIPLKEVEFTFVRAQGAGGQNVNKVSTAVQLRFNFLDSSTLPDSYKERLQQVSDHRITKGGDIIIKAQSSRSQDFNKQDAIERLVALIKNANVVQKCRIATKPTKGSKTRRLQGKAVKGNVKKLRSKVTF</sequence>
<feature type="domain" description="Prokaryotic-type class I peptide chain release factors" evidence="1">
    <location>
        <begin position="23"/>
        <end position="39"/>
    </location>
</feature>
<dbReference type="SUPFAM" id="SSF110916">
    <property type="entry name" value="Peptidyl-tRNA hydrolase domain-like"/>
    <property type="match status" value="1"/>
</dbReference>
<evidence type="ECO:0000259" key="1">
    <source>
        <dbReference type="PROSITE" id="PS00745"/>
    </source>
</evidence>
<dbReference type="PROSITE" id="PS00745">
    <property type="entry name" value="RF_PROK_I"/>
    <property type="match status" value="1"/>
</dbReference>
<name>A0ABS8W7N3_9GAMM</name>
<protein>
    <submittedName>
        <fullName evidence="2">Aminoacyl-tRNA hydrolase</fullName>
        <ecNumber evidence="2">3.1.1.29</ecNumber>
    </submittedName>
</protein>
<proteinExistence type="predicted"/>
<evidence type="ECO:0000313" key="2">
    <source>
        <dbReference type="EMBL" id="MCE2595012.1"/>
    </source>
</evidence>
<keyword evidence="2" id="KW-0378">Hydrolase</keyword>
<dbReference type="Proteomes" id="UP001201273">
    <property type="component" value="Unassembled WGS sequence"/>
</dbReference>
<dbReference type="GO" id="GO:0004045">
    <property type="term" value="F:peptidyl-tRNA hydrolase activity"/>
    <property type="evidence" value="ECO:0007669"/>
    <property type="project" value="UniProtKB-EC"/>
</dbReference>
<dbReference type="EC" id="3.1.1.29" evidence="2"/>
<dbReference type="EMBL" id="JAIMJA010000008">
    <property type="protein sequence ID" value="MCE2595012.1"/>
    <property type="molecule type" value="Genomic_DNA"/>
</dbReference>
<evidence type="ECO:0000313" key="3">
    <source>
        <dbReference type="Proteomes" id="UP001201273"/>
    </source>
</evidence>
<dbReference type="Gene3D" id="3.30.160.20">
    <property type="match status" value="1"/>
</dbReference>
<dbReference type="PANTHER" id="PTHR47814">
    <property type="entry name" value="PEPTIDYL-TRNA HYDROLASE ARFB"/>
    <property type="match status" value="1"/>
</dbReference>
<dbReference type="NCBIfam" id="NF006718">
    <property type="entry name" value="PRK09256.1"/>
    <property type="match status" value="1"/>
</dbReference>
<comment type="caution">
    <text evidence="2">The sequence shown here is derived from an EMBL/GenBank/DDBJ whole genome shotgun (WGS) entry which is preliminary data.</text>
</comment>
<keyword evidence="3" id="KW-1185">Reference proteome</keyword>
<organism evidence="2 3">
    <name type="scientific">Motilimonas cestriensis</name>
    <dbReference type="NCBI Taxonomy" id="2742685"/>
    <lineage>
        <taxon>Bacteria</taxon>
        <taxon>Pseudomonadati</taxon>
        <taxon>Pseudomonadota</taxon>
        <taxon>Gammaproteobacteria</taxon>
        <taxon>Alteromonadales</taxon>
        <taxon>Alteromonadales genera incertae sedis</taxon>
        <taxon>Motilimonas</taxon>
    </lineage>
</organism>